<accession>A0ABM7PXK8</accession>
<dbReference type="InterPro" id="IPR028994">
    <property type="entry name" value="Integrin_alpha_N"/>
</dbReference>
<dbReference type="Pfam" id="PF13517">
    <property type="entry name" value="FG-GAP_3"/>
    <property type="match status" value="1"/>
</dbReference>
<evidence type="ECO:0000256" key="1">
    <source>
        <dbReference type="ARBA" id="ARBA00022729"/>
    </source>
</evidence>
<evidence type="ECO:0000313" key="3">
    <source>
        <dbReference type="EMBL" id="BCT77031.1"/>
    </source>
</evidence>
<evidence type="ECO:0000256" key="2">
    <source>
        <dbReference type="SAM" id="SignalP"/>
    </source>
</evidence>
<proteinExistence type="predicted"/>
<name>A0ABM7PXK8_SINCY</name>
<feature type="chain" id="PRO_5045310498" description="Repeat domain-containing protein" evidence="2">
    <location>
        <begin position="40"/>
        <end position="607"/>
    </location>
</feature>
<keyword evidence="4" id="KW-1185">Reference proteome</keyword>
<reference evidence="3 4" key="1">
    <citation type="journal article" date="2021" name="J. Biosci. Bioeng.">
        <title>Identification and characterization of a chc gene cluster responsible for the aromatization pathway of cyclohexanecarboxylate degradation in Sinomonas cyclohexanicum ATCC 51369.</title>
        <authorList>
            <person name="Yamamoto T."/>
            <person name="Hasegawa Y."/>
            <person name="Lau P.C.K."/>
            <person name="Iwaki H."/>
        </authorList>
    </citation>
    <scope>NUCLEOTIDE SEQUENCE [LARGE SCALE GENOMIC DNA]</scope>
    <source>
        <strain evidence="3 4">ATCC 51369</strain>
    </source>
</reference>
<dbReference type="InterPro" id="IPR013517">
    <property type="entry name" value="FG-GAP"/>
</dbReference>
<dbReference type="Proteomes" id="UP001319861">
    <property type="component" value="Chromosome"/>
</dbReference>
<feature type="signal peptide" evidence="2">
    <location>
        <begin position="1"/>
        <end position="39"/>
    </location>
</feature>
<dbReference type="PANTHER" id="PTHR44103">
    <property type="entry name" value="PROPROTEIN CONVERTASE P"/>
    <property type="match status" value="1"/>
</dbReference>
<gene>
    <name evidence="3" type="ORF">SCMU_28730</name>
</gene>
<keyword evidence="1 2" id="KW-0732">Signal</keyword>
<dbReference type="Gene3D" id="2.60.40.2700">
    <property type="match status" value="2"/>
</dbReference>
<dbReference type="PANTHER" id="PTHR44103:SF1">
    <property type="entry name" value="PROPROTEIN CONVERTASE P"/>
    <property type="match status" value="1"/>
</dbReference>
<organism evidence="3 4">
    <name type="scientific">Sinomonas cyclohexanicum</name>
    <name type="common">Corynebacterium cyclohexanicum</name>
    <dbReference type="NCBI Taxonomy" id="322009"/>
    <lineage>
        <taxon>Bacteria</taxon>
        <taxon>Bacillati</taxon>
        <taxon>Actinomycetota</taxon>
        <taxon>Actinomycetes</taxon>
        <taxon>Micrococcales</taxon>
        <taxon>Micrococcaceae</taxon>
        <taxon>Sinomonas</taxon>
    </lineage>
</organism>
<dbReference type="Gene3D" id="2.130.10.130">
    <property type="entry name" value="Integrin alpha, N-terminal"/>
    <property type="match status" value="1"/>
</dbReference>
<evidence type="ECO:0008006" key="5">
    <source>
        <dbReference type="Google" id="ProtNLM"/>
    </source>
</evidence>
<sequence>MHWLFPRSGASARPRRFAAVVLSALLAAMLLAPASPASAADGAVLTGITPPSTAVVPGQPAYISFSGSVPLESVYFKYQDELGRDSLSAVWGQTTAGPQAVVYAPSTALTGTHRLVEVQVYGTVGNGSSWYSRGAEPAGSVPLSMGDLEVENPSVVLRDFVQQTPTIVADTQSGLRLTVRTPGPIPTGTTFAYQWYRDGQAVPGATGAEYRPAFPADGGATMTVTLAGTAPNYRPATFTSAPYGPVARTVHVAPIVMAGLPAVGGVLHPEFQSEAPVWVDPAGGVPSYAYTWKRDGAPIPGADQALYAVSADDAYRTLSVDLTVSYDGGASATTVSTRAVRITAAPRTRGFDADGTADVFARTADGTLMLYPGDGRGGWKPARAIGWGWGGFDALVAPGDFDGDGATDVIARDGSGRLFLYSGDGAGGWKGGRQIGQGWGGFLNLVAAGDVNGDGTNDLVARDASAQMWLYPGDGRGGWLAPSVIGWGWWDYSGLTSTGDFNGDLATDVVGIDKYAILRLFPTNGQGGFGANAGAPIGTDWRGLAYVGGPGDFNGDGDADLFAVDGAGRLTMYWGNAGLKGRFYGAVGDWKGASTVGWGWGGFTAVF</sequence>
<dbReference type="RefSeq" id="WP_229229782.1">
    <property type="nucleotide sequence ID" value="NZ_AP024525.1"/>
</dbReference>
<dbReference type="SUPFAM" id="SSF69318">
    <property type="entry name" value="Integrin alpha N-terminal domain"/>
    <property type="match status" value="1"/>
</dbReference>
<evidence type="ECO:0000313" key="4">
    <source>
        <dbReference type="Proteomes" id="UP001319861"/>
    </source>
</evidence>
<dbReference type="EMBL" id="AP024525">
    <property type="protein sequence ID" value="BCT77031.1"/>
    <property type="molecule type" value="Genomic_DNA"/>
</dbReference>
<protein>
    <recommendedName>
        <fullName evidence="5">Repeat domain-containing protein</fullName>
    </recommendedName>
</protein>